<comment type="caution">
    <text evidence="3">The sequence shown here is derived from an EMBL/GenBank/DDBJ whole genome shotgun (WGS) entry which is preliminary data.</text>
</comment>
<evidence type="ECO:0000313" key="4">
    <source>
        <dbReference type="Proteomes" id="UP000715441"/>
    </source>
</evidence>
<evidence type="ECO:0000256" key="2">
    <source>
        <dbReference type="SAM" id="Phobius"/>
    </source>
</evidence>
<protein>
    <recommendedName>
        <fullName evidence="5">MFS transporter</fullName>
    </recommendedName>
</protein>
<evidence type="ECO:0000313" key="3">
    <source>
        <dbReference type="EMBL" id="NKQ51862.1"/>
    </source>
</evidence>
<keyword evidence="4" id="KW-1185">Reference proteome</keyword>
<feature type="transmembrane region" description="Helical" evidence="2">
    <location>
        <begin position="127"/>
        <end position="150"/>
    </location>
</feature>
<sequence>MSARTLAALAATRDDQPEGADVASAAQALVAAIPTETLAAYTAVVGTVLAAGVGTQYGPFRWCAFAVFVVLAFLAPVAAYHRSVPMATRARPRRVPLPECTSSAFAAAAWGLVMPGSPLGTAIGGNALIFATTSILVGATAALAFGTQVLGKANNQPMSSAAHGGLPGRQDEGKPAGSPR</sequence>
<feature type="region of interest" description="Disordered" evidence="1">
    <location>
        <begin position="156"/>
        <end position="180"/>
    </location>
</feature>
<accession>A0ABX1J0Q8</accession>
<feature type="transmembrane region" description="Helical" evidence="2">
    <location>
        <begin position="59"/>
        <end position="80"/>
    </location>
</feature>
<keyword evidence="2" id="KW-0472">Membrane</keyword>
<organism evidence="3 4">
    <name type="scientific">Amycolatopsis acididurans</name>
    <dbReference type="NCBI Taxonomy" id="2724524"/>
    <lineage>
        <taxon>Bacteria</taxon>
        <taxon>Bacillati</taxon>
        <taxon>Actinomycetota</taxon>
        <taxon>Actinomycetes</taxon>
        <taxon>Pseudonocardiales</taxon>
        <taxon>Pseudonocardiaceae</taxon>
        <taxon>Amycolatopsis</taxon>
    </lineage>
</organism>
<reference evidence="3 4" key="1">
    <citation type="submission" date="2020-04" db="EMBL/GenBank/DDBJ databases">
        <title>Novel species.</title>
        <authorList>
            <person name="Teo W.F.A."/>
            <person name="Lipun K."/>
            <person name="Srisuk N."/>
            <person name="Duangmal K."/>
        </authorList>
    </citation>
    <scope>NUCLEOTIDE SEQUENCE [LARGE SCALE GENOMIC DNA]</scope>
    <source>
        <strain evidence="3 4">K13G38</strain>
    </source>
</reference>
<proteinExistence type="predicted"/>
<evidence type="ECO:0008006" key="5">
    <source>
        <dbReference type="Google" id="ProtNLM"/>
    </source>
</evidence>
<dbReference type="EMBL" id="JAAXLS010000001">
    <property type="protein sequence ID" value="NKQ51862.1"/>
    <property type="molecule type" value="Genomic_DNA"/>
</dbReference>
<dbReference type="Proteomes" id="UP000715441">
    <property type="component" value="Unassembled WGS sequence"/>
</dbReference>
<gene>
    <name evidence="3" type="ORF">HFP15_03090</name>
</gene>
<name>A0ABX1J0Q8_9PSEU</name>
<dbReference type="RefSeq" id="WP_168511081.1">
    <property type="nucleotide sequence ID" value="NZ_JAAXLS010000001.1"/>
</dbReference>
<keyword evidence="2" id="KW-1133">Transmembrane helix</keyword>
<evidence type="ECO:0000256" key="1">
    <source>
        <dbReference type="SAM" id="MobiDB-lite"/>
    </source>
</evidence>
<keyword evidence="2" id="KW-0812">Transmembrane</keyword>